<dbReference type="STRING" id="687842.ASU31_18705"/>
<dbReference type="AlphaFoldDB" id="A0A0T5VLB3"/>
<dbReference type="RefSeq" id="WP_057933800.1">
    <property type="nucleotide sequence ID" value="NZ_LMZQ01000016.1"/>
</dbReference>
<dbReference type="EMBL" id="LMZQ01000016">
    <property type="protein sequence ID" value="KRT14577.1"/>
    <property type="molecule type" value="Genomic_DNA"/>
</dbReference>
<evidence type="ECO:0000313" key="2">
    <source>
        <dbReference type="Proteomes" id="UP000051950"/>
    </source>
</evidence>
<dbReference type="OrthoDB" id="635356at2"/>
<accession>A0A0T5VLB3</accession>
<keyword evidence="2" id="KW-1185">Reference proteome</keyword>
<proteinExistence type="predicted"/>
<reference evidence="1 2" key="1">
    <citation type="submission" date="2015-11" db="EMBL/GenBank/DDBJ databases">
        <title>Sequence of Pedobacter ginsenosidimutans.</title>
        <authorList>
            <person name="Carson E."/>
            <person name="Keyser V."/>
            <person name="Newman J."/>
            <person name="Miller J."/>
        </authorList>
    </citation>
    <scope>NUCLEOTIDE SEQUENCE [LARGE SCALE GENOMIC DNA]</scope>
    <source>
        <strain evidence="1 2">KACC 14530</strain>
    </source>
</reference>
<protein>
    <submittedName>
        <fullName evidence="1">Uncharacterized protein</fullName>
    </submittedName>
</protein>
<sequence length="317" mass="36547">METKSNFWQRIGIQDWFLTDENKSSDQKALQLTPETIYSFIVDKFKESIRELSFADRIVFYHEFIITFNAEDYHEFIDNKQGILGLIVQETVKKFYAILREHRQAGKNVEPSGSKWVFRLVSHPDYARGDKGFIGKLLPDNNQKSENLRVTFIPRQTGIAQTFDINNDILKGFTYYSEGYMEIPYDAQLEYVDGNTAPSKDQAVLGRLEAIIPDKQFSGKKIEFLIKTEDTIVSGNDDEREDSNIFKIASEWANSPHLHIRYNKTDGNFYLASFGELTTLNEVLVQRSEINSPQWVSLPLNSRMLLNGIIGINLFKS</sequence>
<evidence type="ECO:0000313" key="1">
    <source>
        <dbReference type="EMBL" id="KRT14577.1"/>
    </source>
</evidence>
<dbReference type="Proteomes" id="UP000051950">
    <property type="component" value="Unassembled WGS sequence"/>
</dbReference>
<comment type="caution">
    <text evidence="1">The sequence shown here is derived from an EMBL/GenBank/DDBJ whole genome shotgun (WGS) entry which is preliminary data.</text>
</comment>
<name>A0A0T5VLB3_9SPHI</name>
<organism evidence="1 2">
    <name type="scientific">Pedobacter ginsenosidimutans</name>
    <dbReference type="NCBI Taxonomy" id="687842"/>
    <lineage>
        <taxon>Bacteria</taxon>
        <taxon>Pseudomonadati</taxon>
        <taxon>Bacteroidota</taxon>
        <taxon>Sphingobacteriia</taxon>
        <taxon>Sphingobacteriales</taxon>
        <taxon>Sphingobacteriaceae</taxon>
        <taxon>Pedobacter</taxon>
    </lineage>
</organism>
<gene>
    <name evidence="1" type="ORF">ASU31_18705</name>
</gene>